<dbReference type="InterPro" id="IPR051401">
    <property type="entry name" value="GtrA_CellWall_Glycosyl"/>
</dbReference>
<feature type="transmembrane region" description="Helical" evidence="6">
    <location>
        <begin position="33"/>
        <end position="51"/>
    </location>
</feature>
<protein>
    <submittedName>
        <fullName evidence="8">Flippase GtrA</fullName>
    </submittedName>
</protein>
<sequence length="131" mass="14481">MRTQVLRFAVAGTVGFLVDAGVLWLALRLGSGYFVGRAASFLAAVWVTWQINRRFTFATHRSGSVWHEWWRYLAAMSAGGCVNYAAYCAVVLLLPRAGFVPFLGVAAGSVAGLGVNFASARWWVFRHRPQR</sequence>
<evidence type="ECO:0000256" key="6">
    <source>
        <dbReference type="SAM" id="Phobius"/>
    </source>
</evidence>
<keyword evidence="3 6" id="KW-0812">Transmembrane</keyword>
<feature type="domain" description="GtrA/DPMS transmembrane" evidence="7">
    <location>
        <begin position="7"/>
        <end position="125"/>
    </location>
</feature>
<dbReference type="RefSeq" id="WP_116611195.1">
    <property type="nucleotide sequence ID" value="NZ_CAJZAT010000185.1"/>
</dbReference>
<keyword evidence="5 6" id="KW-0472">Membrane</keyword>
<feature type="transmembrane region" description="Helical" evidence="6">
    <location>
        <begin position="100"/>
        <end position="124"/>
    </location>
</feature>
<comment type="similarity">
    <text evidence="2">Belongs to the GtrA family.</text>
</comment>
<evidence type="ECO:0000313" key="9">
    <source>
        <dbReference type="Proteomes" id="UP000245712"/>
    </source>
</evidence>
<comment type="subcellular location">
    <subcellularLocation>
        <location evidence="1">Membrane</location>
        <topology evidence="1">Multi-pass membrane protein</topology>
    </subcellularLocation>
</comment>
<dbReference type="Pfam" id="PF04138">
    <property type="entry name" value="GtrA_DPMS_TM"/>
    <property type="match status" value="1"/>
</dbReference>
<evidence type="ECO:0000256" key="4">
    <source>
        <dbReference type="ARBA" id="ARBA00022989"/>
    </source>
</evidence>
<comment type="caution">
    <text evidence="8">The sequence shown here is derived from an EMBL/GenBank/DDBJ whole genome shotgun (WGS) entry which is preliminary data.</text>
</comment>
<proteinExistence type="inferred from homology"/>
<evidence type="ECO:0000313" key="8">
    <source>
        <dbReference type="EMBL" id="PVX83897.1"/>
    </source>
</evidence>
<keyword evidence="4 6" id="KW-1133">Transmembrane helix</keyword>
<accession>A0ABX5KNL4</accession>
<evidence type="ECO:0000256" key="2">
    <source>
        <dbReference type="ARBA" id="ARBA00009399"/>
    </source>
</evidence>
<feature type="transmembrane region" description="Helical" evidence="6">
    <location>
        <begin position="72"/>
        <end position="94"/>
    </location>
</feature>
<dbReference type="InterPro" id="IPR007267">
    <property type="entry name" value="GtrA_DPMS_TM"/>
</dbReference>
<evidence type="ECO:0000256" key="5">
    <source>
        <dbReference type="ARBA" id="ARBA00023136"/>
    </source>
</evidence>
<evidence type="ECO:0000259" key="7">
    <source>
        <dbReference type="Pfam" id="PF04138"/>
    </source>
</evidence>
<dbReference type="EMBL" id="QEOB01000006">
    <property type="protein sequence ID" value="PVX83897.1"/>
    <property type="molecule type" value="Genomic_DNA"/>
</dbReference>
<reference evidence="8 9" key="1">
    <citation type="submission" date="2018-05" db="EMBL/GenBank/DDBJ databases">
        <title>Genomic Encyclopedia of Type Strains, Phase IV (KMG-V): Genome sequencing to study the core and pangenomes of soil and plant-associated prokaryotes.</title>
        <authorList>
            <person name="Whitman W."/>
        </authorList>
    </citation>
    <scope>NUCLEOTIDE SEQUENCE [LARGE SCALE GENOMIC DNA]</scope>
    <source>
        <strain evidence="8 9">SCZa-39</strain>
    </source>
</reference>
<organism evidence="8 9">
    <name type="scientific">Paraburkholderia unamae</name>
    <dbReference type="NCBI Taxonomy" id="219649"/>
    <lineage>
        <taxon>Bacteria</taxon>
        <taxon>Pseudomonadati</taxon>
        <taxon>Pseudomonadota</taxon>
        <taxon>Betaproteobacteria</taxon>
        <taxon>Burkholderiales</taxon>
        <taxon>Burkholderiaceae</taxon>
        <taxon>Paraburkholderia</taxon>
    </lineage>
</organism>
<dbReference type="PANTHER" id="PTHR38459:SF1">
    <property type="entry name" value="PROPHAGE BACTOPRENOL-LINKED GLUCOSE TRANSLOCASE HOMOLOG"/>
    <property type="match status" value="1"/>
</dbReference>
<evidence type="ECO:0000256" key="1">
    <source>
        <dbReference type="ARBA" id="ARBA00004141"/>
    </source>
</evidence>
<name>A0ABX5KNL4_9BURK</name>
<gene>
    <name evidence="8" type="ORF">C7402_106313</name>
</gene>
<evidence type="ECO:0000256" key="3">
    <source>
        <dbReference type="ARBA" id="ARBA00022692"/>
    </source>
</evidence>
<keyword evidence="9" id="KW-1185">Reference proteome</keyword>
<dbReference type="PANTHER" id="PTHR38459">
    <property type="entry name" value="PROPHAGE BACTOPRENOL-LINKED GLUCOSE TRANSLOCASE HOMOLOG"/>
    <property type="match status" value="1"/>
</dbReference>
<dbReference type="Proteomes" id="UP000245712">
    <property type="component" value="Unassembled WGS sequence"/>
</dbReference>
<feature type="transmembrane region" description="Helical" evidence="6">
    <location>
        <begin position="5"/>
        <end position="27"/>
    </location>
</feature>